<dbReference type="AlphaFoldDB" id="A0AAW2JQ15"/>
<dbReference type="PANTHER" id="PTHR10775:SF188">
    <property type="entry name" value="TRANSPOSASE-ASSOCIATED DOMAIN-CONTAINING PROTEIN"/>
    <property type="match status" value="1"/>
</dbReference>
<name>A0AAW2JQ15_SESRA</name>
<evidence type="ECO:0000313" key="1">
    <source>
        <dbReference type="EMBL" id="KAL0296133.1"/>
    </source>
</evidence>
<protein>
    <submittedName>
        <fullName evidence="1">Uncharacterized protein</fullName>
    </submittedName>
</protein>
<reference evidence="1" key="2">
    <citation type="journal article" date="2024" name="Plant">
        <title>Genomic evolution and insights into agronomic trait innovations of Sesamum species.</title>
        <authorList>
            <person name="Miao H."/>
            <person name="Wang L."/>
            <person name="Qu L."/>
            <person name="Liu H."/>
            <person name="Sun Y."/>
            <person name="Le M."/>
            <person name="Wang Q."/>
            <person name="Wei S."/>
            <person name="Zheng Y."/>
            <person name="Lin W."/>
            <person name="Duan Y."/>
            <person name="Cao H."/>
            <person name="Xiong S."/>
            <person name="Wang X."/>
            <person name="Wei L."/>
            <person name="Li C."/>
            <person name="Ma Q."/>
            <person name="Ju M."/>
            <person name="Zhao R."/>
            <person name="Li G."/>
            <person name="Mu C."/>
            <person name="Tian Q."/>
            <person name="Mei H."/>
            <person name="Zhang T."/>
            <person name="Gao T."/>
            <person name="Zhang H."/>
        </authorList>
    </citation>
    <scope>NUCLEOTIDE SEQUENCE</scope>
    <source>
        <strain evidence="1">G02</strain>
    </source>
</reference>
<dbReference type="EMBL" id="JACGWJ010000032">
    <property type="protein sequence ID" value="KAL0296133.1"/>
    <property type="molecule type" value="Genomic_DNA"/>
</dbReference>
<reference evidence="1" key="1">
    <citation type="submission" date="2020-06" db="EMBL/GenBank/DDBJ databases">
        <authorList>
            <person name="Li T."/>
            <person name="Hu X."/>
            <person name="Zhang T."/>
            <person name="Song X."/>
            <person name="Zhang H."/>
            <person name="Dai N."/>
            <person name="Sheng W."/>
            <person name="Hou X."/>
            <person name="Wei L."/>
        </authorList>
    </citation>
    <scope>NUCLEOTIDE SEQUENCE</scope>
    <source>
        <strain evidence="1">G02</strain>
        <tissue evidence="1">Leaf</tissue>
    </source>
</reference>
<gene>
    <name evidence="1" type="ORF">Sradi_6665400</name>
</gene>
<sequence>MIFYVAGPSYFVSSHECVPDDGMRSCPMDAGTSSYVYGGNGPYDYDELGLTYHFSNVVHAADQPLWDGCNKSQLGVVADLVDIKMDGHISEQIYDRIFQWANRILPSDHILWGDYYSTKKLVKDLGLPVEKIQACKNGCMLYWKDVDLEYCKFCGDARYKPT</sequence>
<dbReference type="PANTHER" id="PTHR10775">
    <property type="entry name" value="OS08G0208400 PROTEIN"/>
    <property type="match status" value="1"/>
</dbReference>
<comment type="caution">
    <text evidence="1">The sequence shown here is derived from an EMBL/GenBank/DDBJ whole genome shotgun (WGS) entry which is preliminary data.</text>
</comment>
<accession>A0AAW2JQ15</accession>
<organism evidence="1">
    <name type="scientific">Sesamum radiatum</name>
    <name type="common">Black benniseed</name>
    <dbReference type="NCBI Taxonomy" id="300843"/>
    <lineage>
        <taxon>Eukaryota</taxon>
        <taxon>Viridiplantae</taxon>
        <taxon>Streptophyta</taxon>
        <taxon>Embryophyta</taxon>
        <taxon>Tracheophyta</taxon>
        <taxon>Spermatophyta</taxon>
        <taxon>Magnoliopsida</taxon>
        <taxon>eudicotyledons</taxon>
        <taxon>Gunneridae</taxon>
        <taxon>Pentapetalae</taxon>
        <taxon>asterids</taxon>
        <taxon>lamiids</taxon>
        <taxon>Lamiales</taxon>
        <taxon>Pedaliaceae</taxon>
        <taxon>Sesamum</taxon>
    </lineage>
</organism>
<proteinExistence type="predicted"/>